<dbReference type="Proteomes" id="UP001500618">
    <property type="component" value="Unassembled WGS sequence"/>
</dbReference>
<protein>
    <submittedName>
        <fullName evidence="5">LacI family DNA-binding transcriptional regulator</fullName>
    </submittedName>
</protein>
<keyword evidence="3" id="KW-0804">Transcription</keyword>
<dbReference type="Pfam" id="PF00356">
    <property type="entry name" value="LacI"/>
    <property type="match status" value="1"/>
</dbReference>
<dbReference type="Gene3D" id="1.10.260.40">
    <property type="entry name" value="lambda repressor-like DNA-binding domains"/>
    <property type="match status" value="1"/>
</dbReference>
<sequence>MTQVFTSRDVARIAGVSQSTVSYVMTGKRPISEETRKRVQTAIEQLTYQPNAGARALASRRTRVIGLVVPFGEVSDPMGLLPFLETITECARAVDYDVLLVTANEGASALTRLGGRSLCDAIVLMDIEARDPRIPVIAALRVPVILIGVPDDADGLSCVDLDFTEAGRLAVGELVAAGHHRIAVIGYPPDVVSRELNYVARFQRGVDAAVTAAGVESHLVQPLERTRSGARAAVAAALEAAGEDCGLVVPNTVAVPHVLRALAAAGRRPGRDVSVVGVCTDAAAESMEPAVTNVSLEPRDVSRRAMRTLFALLDPDVGGPPPSGVELVVPRLTRRETTGGGATP</sequence>
<evidence type="ECO:0000256" key="2">
    <source>
        <dbReference type="ARBA" id="ARBA00023125"/>
    </source>
</evidence>
<feature type="domain" description="HTH lacI-type" evidence="4">
    <location>
        <begin position="5"/>
        <end position="59"/>
    </location>
</feature>
<gene>
    <name evidence="5" type="ORF">GCM10009765_41030</name>
</gene>
<dbReference type="RefSeq" id="WP_344311854.1">
    <property type="nucleotide sequence ID" value="NZ_BAAANY010000014.1"/>
</dbReference>
<dbReference type="PROSITE" id="PS50932">
    <property type="entry name" value="HTH_LACI_2"/>
    <property type="match status" value="1"/>
</dbReference>
<reference evidence="5 6" key="1">
    <citation type="journal article" date="2019" name="Int. J. Syst. Evol. Microbiol.">
        <title>The Global Catalogue of Microorganisms (GCM) 10K type strain sequencing project: providing services to taxonomists for standard genome sequencing and annotation.</title>
        <authorList>
            <consortium name="The Broad Institute Genomics Platform"/>
            <consortium name="The Broad Institute Genome Sequencing Center for Infectious Disease"/>
            <person name="Wu L."/>
            <person name="Ma J."/>
        </authorList>
    </citation>
    <scope>NUCLEOTIDE SEQUENCE [LARGE SCALE GENOMIC DNA]</scope>
    <source>
        <strain evidence="5 6">JCM 14718</strain>
    </source>
</reference>
<proteinExistence type="predicted"/>
<evidence type="ECO:0000313" key="6">
    <source>
        <dbReference type="Proteomes" id="UP001500618"/>
    </source>
</evidence>
<name>A0ABN2HFW8_9ACTN</name>
<dbReference type="PANTHER" id="PTHR30146">
    <property type="entry name" value="LACI-RELATED TRANSCRIPTIONAL REPRESSOR"/>
    <property type="match status" value="1"/>
</dbReference>
<keyword evidence="1" id="KW-0805">Transcription regulation</keyword>
<dbReference type="Gene3D" id="3.40.50.2300">
    <property type="match status" value="2"/>
</dbReference>
<dbReference type="SUPFAM" id="SSF47413">
    <property type="entry name" value="lambda repressor-like DNA-binding domains"/>
    <property type="match status" value="1"/>
</dbReference>
<evidence type="ECO:0000259" key="4">
    <source>
        <dbReference type="PROSITE" id="PS50932"/>
    </source>
</evidence>
<keyword evidence="2 5" id="KW-0238">DNA-binding</keyword>
<dbReference type="SMART" id="SM00354">
    <property type="entry name" value="HTH_LACI"/>
    <property type="match status" value="1"/>
</dbReference>
<dbReference type="InterPro" id="IPR028082">
    <property type="entry name" value="Peripla_BP_I"/>
</dbReference>
<dbReference type="InterPro" id="IPR046335">
    <property type="entry name" value="LacI/GalR-like_sensor"/>
</dbReference>
<evidence type="ECO:0000256" key="1">
    <source>
        <dbReference type="ARBA" id="ARBA00023015"/>
    </source>
</evidence>
<evidence type="ECO:0000256" key="3">
    <source>
        <dbReference type="ARBA" id="ARBA00023163"/>
    </source>
</evidence>
<dbReference type="InterPro" id="IPR010982">
    <property type="entry name" value="Lambda_DNA-bd_dom_sf"/>
</dbReference>
<dbReference type="EMBL" id="BAAANY010000014">
    <property type="protein sequence ID" value="GAA1687292.1"/>
    <property type="molecule type" value="Genomic_DNA"/>
</dbReference>
<dbReference type="CDD" id="cd01392">
    <property type="entry name" value="HTH_LacI"/>
    <property type="match status" value="1"/>
</dbReference>
<keyword evidence="6" id="KW-1185">Reference proteome</keyword>
<dbReference type="PANTHER" id="PTHR30146:SF153">
    <property type="entry name" value="LACTOSE OPERON REPRESSOR"/>
    <property type="match status" value="1"/>
</dbReference>
<organism evidence="5 6">
    <name type="scientific">Fodinicola feengrottensis</name>
    <dbReference type="NCBI Taxonomy" id="435914"/>
    <lineage>
        <taxon>Bacteria</taxon>
        <taxon>Bacillati</taxon>
        <taxon>Actinomycetota</taxon>
        <taxon>Actinomycetes</taxon>
        <taxon>Mycobacteriales</taxon>
        <taxon>Fodinicola</taxon>
    </lineage>
</organism>
<dbReference type="Pfam" id="PF13377">
    <property type="entry name" value="Peripla_BP_3"/>
    <property type="match status" value="1"/>
</dbReference>
<dbReference type="SUPFAM" id="SSF53822">
    <property type="entry name" value="Periplasmic binding protein-like I"/>
    <property type="match status" value="1"/>
</dbReference>
<dbReference type="InterPro" id="IPR000843">
    <property type="entry name" value="HTH_LacI"/>
</dbReference>
<comment type="caution">
    <text evidence="5">The sequence shown here is derived from an EMBL/GenBank/DDBJ whole genome shotgun (WGS) entry which is preliminary data.</text>
</comment>
<dbReference type="GO" id="GO:0003677">
    <property type="term" value="F:DNA binding"/>
    <property type="evidence" value="ECO:0007669"/>
    <property type="project" value="UniProtKB-KW"/>
</dbReference>
<evidence type="ECO:0000313" key="5">
    <source>
        <dbReference type="EMBL" id="GAA1687292.1"/>
    </source>
</evidence>
<accession>A0ABN2HFW8</accession>